<sequence>MPPDFKAALLEKVGEEKLGEEKLKFRGRVSVYATSPIELVQRVSSVARAANALEFAAALAATLPVKGVGASGTLGYTRSATGKVDALERVPLVVGFSEPNQSGTTQVGGVGFGWLLGPEVILNPEKQALELEHRVKPYSLTAD</sequence>
<feature type="non-terminal residue" evidence="1">
    <location>
        <position position="143"/>
    </location>
</feature>
<dbReference type="AlphaFoldDB" id="X0TMT5"/>
<evidence type="ECO:0000313" key="1">
    <source>
        <dbReference type="EMBL" id="GAF94539.1"/>
    </source>
</evidence>
<proteinExistence type="predicted"/>
<comment type="caution">
    <text evidence="1">The sequence shown here is derived from an EMBL/GenBank/DDBJ whole genome shotgun (WGS) entry which is preliminary data.</text>
</comment>
<dbReference type="EMBL" id="BARS01017129">
    <property type="protein sequence ID" value="GAF94539.1"/>
    <property type="molecule type" value="Genomic_DNA"/>
</dbReference>
<accession>X0TMT5</accession>
<reference evidence="1" key="1">
    <citation type="journal article" date="2014" name="Front. Microbiol.">
        <title>High frequency of phylogenetically diverse reductive dehalogenase-homologous genes in deep subseafloor sedimentary metagenomes.</title>
        <authorList>
            <person name="Kawai M."/>
            <person name="Futagami T."/>
            <person name="Toyoda A."/>
            <person name="Takaki Y."/>
            <person name="Nishi S."/>
            <person name="Hori S."/>
            <person name="Arai W."/>
            <person name="Tsubouchi T."/>
            <person name="Morono Y."/>
            <person name="Uchiyama I."/>
            <person name="Ito T."/>
            <person name="Fujiyama A."/>
            <person name="Inagaki F."/>
            <person name="Takami H."/>
        </authorList>
    </citation>
    <scope>NUCLEOTIDE SEQUENCE</scope>
    <source>
        <strain evidence="1">Expedition CK06-06</strain>
    </source>
</reference>
<organism evidence="1">
    <name type="scientific">marine sediment metagenome</name>
    <dbReference type="NCBI Taxonomy" id="412755"/>
    <lineage>
        <taxon>unclassified sequences</taxon>
        <taxon>metagenomes</taxon>
        <taxon>ecological metagenomes</taxon>
    </lineage>
</organism>
<protein>
    <submittedName>
        <fullName evidence="1">Uncharacterized protein</fullName>
    </submittedName>
</protein>
<name>X0TMT5_9ZZZZ</name>
<gene>
    <name evidence="1" type="ORF">S01H1_28060</name>
</gene>